<evidence type="ECO:0000259" key="15">
    <source>
        <dbReference type="Pfam" id="PF01557"/>
    </source>
</evidence>
<dbReference type="PANTHER" id="PTHR43069">
    <property type="entry name" value="FUMARYLACETOACETASE"/>
    <property type="match status" value="1"/>
</dbReference>
<feature type="binding site" evidence="13">
    <location>
        <position position="358"/>
    </location>
    <ligand>
        <name>substrate</name>
    </ligand>
</feature>
<feature type="domain" description="Fumarylacetoacetase-like C-terminal" evidence="15">
    <location>
        <begin position="134"/>
        <end position="400"/>
    </location>
</feature>
<keyword evidence="11" id="KW-0585">Phenylalanine catabolism</keyword>
<accession>H7FU76</accession>
<feature type="binding site" evidence="14">
    <location>
        <position position="242"/>
    </location>
    <ligand>
        <name>Mg(2+)</name>
        <dbReference type="ChEBI" id="CHEBI:18420"/>
    </ligand>
</feature>
<dbReference type="GO" id="GO:1902000">
    <property type="term" value="P:homogentisate catabolic process"/>
    <property type="evidence" value="ECO:0007669"/>
    <property type="project" value="TreeGrafter"/>
</dbReference>
<feature type="binding site" evidence="13">
    <location>
        <position position="249"/>
    </location>
    <ligand>
        <name>substrate</name>
    </ligand>
</feature>
<evidence type="ECO:0000256" key="14">
    <source>
        <dbReference type="PIRSR" id="PIRSR605959-3"/>
    </source>
</evidence>
<sequence>MPILANDTNRKSWLEVPENSDFPIQNIPFGVFLTKENIVTVGTRIGNSAIDLGALQQMNYFAGIELTDDMFMQDTLNDFISDGQKTWRLVRNRIAEIFDETNSKLRDNLKHRDIVIFEIDDVEMQLPVLIGDYTDFYSSKEHATNVGKMFRDPDNALLPNWLHIPVGYHGRSSTIVPSGIPIHRPIGQTLPAGETTPVFGPSRLIDFELETAFITTDANVMGEMIPINEVEEYIFGMVLLNDWSARDIQKWEYVPLGPFLAKNFATSISPWIVTMDALEPFRVLSPKQDPSPLPYLQQKGKHSFDINLEVAIQPENVEPTVISKTNFKYMYWTMSQQLTHHTSNGCRVNSGDMMGSGTISGPTPDSYGSMLELTWGGKNPITLIDGTERKFINDNDTVIMKGFCKNGQVRIGFGEVSSKLLPPFVRK</sequence>
<dbReference type="Gene3D" id="3.90.850.10">
    <property type="entry name" value="Fumarylacetoacetase-like, C-terminal domain"/>
    <property type="match status" value="1"/>
</dbReference>
<dbReference type="RefSeq" id="WP_007139045.1">
    <property type="nucleotide sequence ID" value="NZ_AHKF01000020.1"/>
</dbReference>
<evidence type="ECO:0000256" key="1">
    <source>
        <dbReference type="ARBA" id="ARBA00001913"/>
    </source>
</evidence>
<evidence type="ECO:0000256" key="2">
    <source>
        <dbReference type="ARBA" id="ARBA00001946"/>
    </source>
</evidence>
<evidence type="ECO:0000256" key="7">
    <source>
        <dbReference type="ARBA" id="ARBA00022801"/>
    </source>
</evidence>
<reference evidence="17 18" key="1">
    <citation type="journal article" date="2014" name="Acta Crystallogr. D">
        <title>Structure-based characterization and antifreeze properties of a hyperactive ice-binding protein from the Antarctic bacterium Flavobacterium frigoris PS1.</title>
        <authorList>
            <person name="Do H."/>
            <person name="Kim S.J."/>
            <person name="Kim H.J."/>
            <person name="Lee J.H."/>
        </authorList>
    </citation>
    <scope>NUCLEOTIDE SEQUENCE [LARGE SCALE GENOMIC DNA]</scope>
    <source>
        <strain evidence="17 18">PS1</strain>
    </source>
</reference>
<dbReference type="GO" id="GO:0046872">
    <property type="term" value="F:metal ion binding"/>
    <property type="evidence" value="ECO:0007669"/>
    <property type="project" value="UniProtKB-KW"/>
</dbReference>
<dbReference type="InterPro" id="IPR015377">
    <property type="entry name" value="Fumarylacetoacetase_N"/>
</dbReference>
<gene>
    <name evidence="17" type="ORF">HJ01_02868</name>
</gene>
<evidence type="ECO:0000256" key="10">
    <source>
        <dbReference type="ARBA" id="ARBA00022878"/>
    </source>
</evidence>
<feature type="binding site" evidence="13">
    <location>
        <position position="253"/>
    </location>
    <ligand>
        <name>substrate</name>
    </ligand>
</feature>
<dbReference type="Pfam" id="PF01557">
    <property type="entry name" value="FAA_hydrolase"/>
    <property type="match status" value="1"/>
</dbReference>
<evidence type="ECO:0000256" key="12">
    <source>
        <dbReference type="PIRSR" id="PIRSR605959-1"/>
    </source>
</evidence>
<comment type="cofactor">
    <cofactor evidence="2 14">
        <name>Mg(2+)</name>
        <dbReference type="ChEBI" id="CHEBI:18420"/>
    </cofactor>
</comment>
<dbReference type="GO" id="GO:0004334">
    <property type="term" value="F:fumarylacetoacetase activity"/>
    <property type="evidence" value="ECO:0007669"/>
    <property type="project" value="UniProtKB-EC"/>
</dbReference>
<comment type="similarity">
    <text evidence="4">Belongs to the FAH family.</text>
</comment>
<evidence type="ECO:0000256" key="9">
    <source>
        <dbReference type="ARBA" id="ARBA00022842"/>
    </source>
</evidence>
<comment type="cofactor">
    <cofactor evidence="1 14">
        <name>Ca(2+)</name>
        <dbReference type="ChEBI" id="CHEBI:29108"/>
    </cofactor>
</comment>
<feature type="binding site" evidence="14">
    <location>
        <position position="135"/>
    </location>
    <ligand>
        <name>Ca(2+)</name>
        <dbReference type="ChEBI" id="CHEBI:29108"/>
    </ligand>
</feature>
<proteinExistence type="inferred from homology"/>
<name>H7FU76_FLAFP</name>
<dbReference type="SUPFAM" id="SSF63433">
    <property type="entry name" value="Fumarylacetoacetate hydrolase, FAH, N-terminal domain"/>
    <property type="match status" value="1"/>
</dbReference>
<keyword evidence="7 17" id="KW-0378">Hydrolase</keyword>
<dbReference type="OrthoDB" id="3766879at2"/>
<feature type="binding site" evidence="13">
    <location>
        <position position="151"/>
    </location>
    <ligand>
        <name>substrate</name>
    </ligand>
</feature>
<feature type="binding site" evidence="14">
    <location>
        <position position="242"/>
    </location>
    <ligand>
        <name>Ca(2+)</name>
        <dbReference type="ChEBI" id="CHEBI:29108"/>
    </ligand>
</feature>
<evidence type="ECO:0000256" key="8">
    <source>
        <dbReference type="ARBA" id="ARBA00022837"/>
    </source>
</evidence>
<dbReference type="InterPro" id="IPR036462">
    <property type="entry name" value="Fumarylacetoacetase_N_sf"/>
</dbReference>
<protein>
    <recommendedName>
        <fullName evidence="5">fumarylacetoacetase</fullName>
        <ecNumber evidence="5">3.7.1.2</ecNumber>
    </recommendedName>
</protein>
<evidence type="ECO:0000256" key="5">
    <source>
        <dbReference type="ARBA" id="ARBA00012094"/>
    </source>
</evidence>
<dbReference type="PATRIC" id="fig|1086011.3.peg.2807"/>
<keyword evidence="10" id="KW-0828">Tyrosine catabolism</keyword>
<evidence type="ECO:0000313" key="17">
    <source>
        <dbReference type="EMBL" id="EIA08000.1"/>
    </source>
</evidence>
<dbReference type="FunFam" id="3.90.850.10:FF:000004">
    <property type="entry name" value="Fumarylacetoacetase"/>
    <property type="match status" value="1"/>
</dbReference>
<comment type="pathway">
    <text evidence="3">Amino-acid degradation; L-phenylalanine degradation; acetoacetate and fumarate from L-phenylalanine: step 6/6.</text>
</comment>
<feature type="binding site" evidence="14">
    <location>
        <position position="210"/>
    </location>
    <ligand>
        <name>Ca(2+)</name>
        <dbReference type="ChEBI" id="CHEBI:29108"/>
    </ligand>
</feature>
<evidence type="ECO:0000256" key="6">
    <source>
        <dbReference type="ARBA" id="ARBA00022723"/>
    </source>
</evidence>
<keyword evidence="18" id="KW-1185">Reference proteome</keyword>
<dbReference type="InterPro" id="IPR011234">
    <property type="entry name" value="Fumarylacetoacetase-like_C"/>
</dbReference>
<feature type="binding site" evidence="13">
    <location>
        <position position="137"/>
    </location>
    <ligand>
        <name>substrate</name>
    </ligand>
</feature>
<feature type="binding site" evidence="14">
    <location>
        <position position="262"/>
    </location>
    <ligand>
        <name>Mg(2+)</name>
        <dbReference type="ChEBI" id="CHEBI:18420"/>
    </ligand>
</feature>
<dbReference type="GO" id="GO:0006572">
    <property type="term" value="P:L-tyrosine catabolic process"/>
    <property type="evidence" value="ECO:0007669"/>
    <property type="project" value="UniProtKB-KW"/>
</dbReference>
<dbReference type="InterPro" id="IPR005959">
    <property type="entry name" value="Fumarylacetoacetase"/>
</dbReference>
<organism evidence="17 18">
    <name type="scientific">Flavobacterium frigoris (strain PS1)</name>
    <dbReference type="NCBI Taxonomy" id="1086011"/>
    <lineage>
        <taxon>Bacteria</taxon>
        <taxon>Pseudomonadati</taxon>
        <taxon>Bacteroidota</taxon>
        <taxon>Flavobacteriia</taxon>
        <taxon>Flavobacteriales</taxon>
        <taxon>Flavobacteriaceae</taxon>
        <taxon>Flavobacterium</taxon>
    </lineage>
</organism>
<evidence type="ECO:0000313" key="18">
    <source>
        <dbReference type="Proteomes" id="UP000005566"/>
    </source>
</evidence>
<dbReference type="UniPathway" id="UPA00139">
    <property type="reaction ID" value="UER00341"/>
</dbReference>
<comment type="caution">
    <text evidence="17">The sequence shown here is derived from an EMBL/GenBank/DDBJ whole genome shotgun (WGS) entry which is preliminary data.</text>
</comment>
<keyword evidence="9 14" id="KW-0460">Magnesium</keyword>
<dbReference type="SUPFAM" id="SSF56529">
    <property type="entry name" value="FAH"/>
    <property type="match status" value="1"/>
</dbReference>
<evidence type="ECO:0000256" key="11">
    <source>
        <dbReference type="ARBA" id="ARBA00023232"/>
    </source>
</evidence>
<dbReference type="Proteomes" id="UP000005566">
    <property type="component" value="Unassembled WGS sequence"/>
</dbReference>
<dbReference type="EC" id="3.7.1.2" evidence="5"/>
<dbReference type="PANTHER" id="PTHR43069:SF2">
    <property type="entry name" value="FUMARYLACETOACETASE"/>
    <property type="match status" value="1"/>
</dbReference>
<dbReference type="EMBL" id="AHKF01000020">
    <property type="protein sequence ID" value="EIA08000.1"/>
    <property type="molecule type" value="Genomic_DNA"/>
</dbReference>
<dbReference type="Gene3D" id="2.30.30.230">
    <property type="entry name" value="Fumarylacetoacetase, N-terminal domain"/>
    <property type="match status" value="1"/>
</dbReference>
<dbReference type="AlphaFoldDB" id="H7FU76"/>
<evidence type="ECO:0000256" key="3">
    <source>
        <dbReference type="ARBA" id="ARBA00004782"/>
    </source>
</evidence>
<dbReference type="InterPro" id="IPR036663">
    <property type="entry name" value="Fumarylacetoacetase_C_sf"/>
</dbReference>
<evidence type="ECO:0000256" key="13">
    <source>
        <dbReference type="PIRSR" id="PIRSR605959-2"/>
    </source>
</evidence>
<dbReference type="Pfam" id="PF09298">
    <property type="entry name" value="FAA_hydrolase_N"/>
    <property type="match status" value="1"/>
</dbReference>
<feature type="active site" description="Proton acceptor" evidence="12">
    <location>
        <position position="142"/>
    </location>
</feature>
<dbReference type="GO" id="GO:0006559">
    <property type="term" value="P:L-phenylalanine catabolic process"/>
    <property type="evidence" value="ECO:0007669"/>
    <property type="project" value="UniProtKB-UniPathway"/>
</dbReference>
<dbReference type="NCBIfam" id="TIGR01266">
    <property type="entry name" value="fum_ac_acetase"/>
    <property type="match status" value="1"/>
</dbReference>
<keyword evidence="8 14" id="KW-0106">Calcium</keyword>
<feature type="binding site" evidence="14">
    <location>
        <position position="208"/>
    </location>
    <ligand>
        <name>Ca(2+)</name>
        <dbReference type="ChEBI" id="CHEBI:29108"/>
    </ligand>
</feature>
<evidence type="ECO:0000256" key="4">
    <source>
        <dbReference type="ARBA" id="ARBA00010211"/>
    </source>
</evidence>
<dbReference type="eggNOG" id="COG0179">
    <property type="taxonomic scope" value="Bacteria"/>
</dbReference>
<feature type="domain" description="Fumarylacetoacetase N-terminal" evidence="16">
    <location>
        <begin position="25"/>
        <end position="127"/>
    </location>
</feature>
<dbReference type="STRING" id="1086011.HJ01_02868"/>
<evidence type="ECO:0000259" key="16">
    <source>
        <dbReference type="Pfam" id="PF09298"/>
    </source>
</evidence>
<feature type="binding site" evidence="14">
    <location>
        <position position="266"/>
    </location>
    <ligand>
        <name>Mg(2+)</name>
        <dbReference type="ChEBI" id="CHEBI:18420"/>
    </ligand>
</feature>
<keyword evidence="6 14" id="KW-0479">Metal-binding</keyword>